<dbReference type="Pfam" id="PF04932">
    <property type="entry name" value="Wzy_C"/>
    <property type="match status" value="1"/>
</dbReference>
<evidence type="ECO:0000256" key="5">
    <source>
        <dbReference type="SAM" id="Phobius"/>
    </source>
</evidence>
<feature type="transmembrane region" description="Helical" evidence="5">
    <location>
        <begin position="280"/>
        <end position="298"/>
    </location>
</feature>
<keyword evidence="3 5" id="KW-1133">Transmembrane helix</keyword>
<comment type="subcellular location">
    <subcellularLocation>
        <location evidence="1">Membrane</location>
        <topology evidence="1">Multi-pass membrane protein</topology>
    </subcellularLocation>
</comment>
<feature type="transmembrane region" description="Helical" evidence="5">
    <location>
        <begin position="163"/>
        <end position="180"/>
    </location>
</feature>
<proteinExistence type="predicted"/>
<evidence type="ECO:0000313" key="8">
    <source>
        <dbReference type="Proteomes" id="UP000019249"/>
    </source>
</evidence>
<dbReference type="PANTHER" id="PTHR37422:SF23">
    <property type="entry name" value="TEICHURONIC ACID BIOSYNTHESIS PROTEIN TUAE"/>
    <property type="match status" value="1"/>
</dbReference>
<dbReference type="InterPro" id="IPR007016">
    <property type="entry name" value="O-antigen_ligase-rel_domated"/>
</dbReference>
<feature type="transmembrane region" description="Helical" evidence="5">
    <location>
        <begin position="382"/>
        <end position="402"/>
    </location>
</feature>
<dbReference type="InterPro" id="IPR051533">
    <property type="entry name" value="WaaL-like"/>
</dbReference>
<accession>A0ABN0RE99</accession>
<gene>
    <name evidence="7" type="ORF">MFLO_09707</name>
</gene>
<feature type="transmembrane region" description="Helical" evidence="5">
    <location>
        <begin position="55"/>
        <end position="73"/>
    </location>
</feature>
<organism evidence="7 8">
    <name type="scientific">Listeria floridensis FSL S10-1187</name>
    <dbReference type="NCBI Taxonomy" id="1265817"/>
    <lineage>
        <taxon>Bacteria</taxon>
        <taxon>Bacillati</taxon>
        <taxon>Bacillota</taxon>
        <taxon>Bacilli</taxon>
        <taxon>Bacillales</taxon>
        <taxon>Listeriaceae</taxon>
        <taxon>Listeria</taxon>
    </lineage>
</organism>
<keyword evidence="4 5" id="KW-0472">Membrane</keyword>
<evidence type="ECO:0000256" key="4">
    <source>
        <dbReference type="ARBA" id="ARBA00023136"/>
    </source>
</evidence>
<protein>
    <submittedName>
        <fullName evidence="7">O-Antigen polymerase family protein</fullName>
    </submittedName>
</protein>
<feature type="transmembrane region" description="Helical" evidence="5">
    <location>
        <begin position="440"/>
        <end position="458"/>
    </location>
</feature>
<dbReference type="RefSeq" id="WP_036097507.1">
    <property type="nucleotide sequence ID" value="NZ_AODF01000020.1"/>
</dbReference>
<feature type="transmembrane region" description="Helical" evidence="5">
    <location>
        <begin position="136"/>
        <end position="154"/>
    </location>
</feature>
<feature type="transmembrane region" description="Helical" evidence="5">
    <location>
        <begin position="15"/>
        <end position="43"/>
    </location>
</feature>
<sequence>MREKMQNLKFSKIGIILLFLAMSMILPIYPIAIILVVGIAFLYFIRQVSIAKINYVLFIVVVISGFWGPYLAVPGYPSLFLFRFALILHLLLFLFEKKDLKKLDRVKLPLILFAIWIIYAIVTLLWSGSISMSLNAIYFQFESFYLVFMMIYYIDSFAKLKQILIWVLGTYLLTIGIGFYENITGNHLAQSAGSQNGFLDTRPTGFMVNTNDYSSYLTFYFSLLSVFMLRNKKLFGAALWVAGTVALFYLIVETNSRSGLVAFVIIVVLVLYKVLSKNYFAVLAVGATLIGSIVYVVSKKMSAGSTSNAISYFSDKQNSTDERMFMYNFVWNLIKDNHFLGVGSGVTPKYMFVALFGTTNIDLSSKQTFGAHNFWLSNLSDVGILGIMPFAALFIFMSYYSIKIFITERNMLSLVPLCILISFAASSIGSSSIFEMRVVWIGMGFALMIINLFLTGKVQSETAKREIKLKQHTAKPSSDL</sequence>
<evidence type="ECO:0000313" key="7">
    <source>
        <dbReference type="EMBL" id="EUJ30961.1"/>
    </source>
</evidence>
<feature type="transmembrane region" description="Helical" evidence="5">
    <location>
        <begin position="79"/>
        <end position="96"/>
    </location>
</feature>
<feature type="domain" description="O-antigen ligase-related" evidence="6">
    <location>
        <begin position="243"/>
        <end position="390"/>
    </location>
</feature>
<keyword evidence="2 5" id="KW-0812">Transmembrane</keyword>
<feature type="transmembrane region" description="Helical" evidence="5">
    <location>
        <begin position="213"/>
        <end position="229"/>
    </location>
</feature>
<dbReference type="EMBL" id="AODF01000020">
    <property type="protein sequence ID" value="EUJ30961.1"/>
    <property type="molecule type" value="Genomic_DNA"/>
</dbReference>
<name>A0ABN0RE99_9LIST</name>
<reference evidence="7 8" key="1">
    <citation type="journal article" date="2014" name="Int. J. Syst. Evol. Microbiol.">
        <title>Listeria floridensis sp. nov., Listeria aquatica sp. nov., Listeria cornellensis sp. nov., Listeria riparia sp. nov. and Listeria grandensis sp. nov., from agricultural and natural environments.</title>
        <authorList>
            <person name="den Bakker H.C."/>
            <person name="Warchocki S."/>
            <person name="Wright E.M."/>
            <person name="Allred A.F."/>
            <person name="Ahlstrom C."/>
            <person name="Manuel C.S."/>
            <person name="Stasiewicz M.J."/>
            <person name="Burrell A."/>
            <person name="Roof S."/>
            <person name="Strawn L."/>
            <person name="Fortes E.D."/>
            <person name="Nightingale K.K."/>
            <person name="Kephart D."/>
            <person name="Wiedmann M."/>
        </authorList>
    </citation>
    <scope>NUCLEOTIDE SEQUENCE [LARGE SCALE GENOMIC DNA]</scope>
    <source>
        <strain evidence="7 8">FSL S10-1187</strain>
    </source>
</reference>
<evidence type="ECO:0000256" key="2">
    <source>
        <dbReference type="ARBA" id="ARBA00022692"/>
    </source>
</evidence>
<comment type="caution">
    <text evidence="7">The sequence shown here is derived from an EMBL/GenBank/DDBJ whole genome shotgun (WGS) entry which is preliminary data.</text>
</comment>
<keyword evidence="8" id="KW-1185">Reference proteome</keyword>
<feature type="transmembrane region" description="Helical" evidence="5">
    <location>
        <begin position="258"/>
        <end position="275"/>
    </location>
</feature>
<evidence type="ECO:0000259" key="6">
    <source>
        <dbReference type="Pfam" id="PF04932"/>
    </source>
</evidence>
<evidence type="ECO:0000256" key="3">
    <source>
        <dbReference type="ARBA" id="ARBA00022989"/>
    </source>
</evidence>
<evidence type="ECO:0000256" key="1">
    <source>
        <dbReference type="ARBA" id="ARBA00004141"/>
    </source>
</evidence>
<feature type="transmembrane region" description="Helical" evidence="5">
    <location>
        <begin position="108"/>
        <end position="130"/>
    </location>
</feature>
<feature type="transmembrane region" description="Helical" evidence="5">
    <location>
        <begin position="234"/>
        <end position="252"/>
    </location>
</feature>
<dbReference type="PANTHER" id="PTHR37422">
    <property type="entry name" value="TEICHURONIC ACID BIOSYNTHESIS PROTEIN TUAE"/>
    <property type="match status" value="1"/>
</dbReference>
<feature type="transmembrane region" description="Helical" evidence="5">
    <location>
        <begin position="414"/>
        <end position="434"/>
    </location>
</feature>
<dbReference type="Proteomes" id="UP000019249">
    <property type="component" value="Unassembled WGS sequence"/>
</dbReference>